<accession>A0A3R7QVR5</accession>
<keyword evidence="3" id="KW-1185">Reference proteome</keyword>
<comment type="caution">
    <text evidence="2">The sequence shown here is derived from an EMBL/GenBank/DDBJ whole genome shotgun (WGS) entry which is preliminary data.</text>
</comment>
<dbReference type="AlphaFoldDB" id="A0A3R7QVR5"/>
<organism evidence="2 3">
    <name type="scientific">Penaeus vannamei</name>
    <name type="common">Whiteleg shrimp</name>
    <name type="synonym">Litopenaeus vannamei</name>
    <dbReference type="NCBI Taxonomy" id="6689"/>
    <lineage>
        <taxon>Eukaryota</taxon>
        <taxon>Metazoa</taxon>
        <taxon>Ecdysozoa</taxon>
        <taxon>Arthropoda</taxon>
        <taxon>Crustacea</taxon>
        <taxon>Multicrustacea</taxon>
        <taxon>Malacostraca</taxon>
        <taxon>Eumalacostraca</taxon>
        <taxon>Eucarida</taxon>
        <taxon>Decapoda</taxon>
        <taxon>Dendrobranchiata</taxon>
        <taxon>Penaeoidea</taxon>
        <taxon>Penaeidae</taxon>
        <taxon>Penaeus</taxon>
    </lineage>
</organism>
<evidence type="ECO:0000313" key="3">
    <source>
        <dbReference type="Proteomes" id="UP000283509"/>
    </source>
</evidence>
<sequence>MSVTLSRSRIVQSRSEGEEEGGEESASAVTSRRSPSRIQWTTCKPPPGSRASSVGARTPSPDPRRTSRSRSASRASSSVGGRSPSPDPRTLSAAKDPRPSASARTPSPGPKGAVATLPCLPEKLRIVCPLDSKIRIELKM</sequence>
<feature type="compositionally biased region" description="Low complexity" evidence="1">
    <location>
        <begin position="69"/>
        <end position="84"/>
    </location>
</feature>
<evidence type="ECO:0000313" key="2">
    <source>
        <dbReference type="EMBL" id="ROT80035.1"/>
    </source>
</evidence>
<dbReference type="Proteomes" id="UP000283509">
    <property type="component" value="Unassembled WGS sequence"/>
</dbReference>
<dbReference type="EMBL" id="QCYY01001163">
    <property type="protein sequence ID" value="ROT80035.1"/>
    <property type="molecule type" value="Genomic_DNA"/>
</dbReference>
<name>A0A3R7QVR5_PENVA</name>
<feature type="compositionally biased region" description="Polar residues" evidence="1">
    <location>
        <begin position="1"/>
        <end position="14"/>
    </location>
</feature>
<reference evidence="2 3" key="1">
    <citation type="submission" date="2018-04" db="EMBL/GenBank/DDBJ databases">
        <authorList>
            <person name="Zhang X."/>
            <person name="Yuan J."/>
            <person name="Li F."/>
            <person name="Xiang J."/>
        </authorList>
    </citation>
    <scope>NUCLEOTIDE SEQUENCE [LARGE SCALE GENOMIC DNA]</scope>
    <source>
        <tissue evidence="2">Muscle</tissue>
    </source>
</reference>
<evidence type="ECO:0000256" key="1">
    <source>
        <dbReference type="SAM" id="MobiDB-lite"/>
    </source>
</evidence>
<gene>
    <name evidence="2" type="ORF">C7M84_001241</name>
</gene>
<feature type="region of interest" description="Disordered" evidence="1">
    <location>
        <begin position="1"/>
        <end position="118"/>
    </location>
</feature>
<protein>
    <submittedName>
        <fullName evidence="2">Uncharacterized protein</fullName>
    </submittedName>
</protein>
<feature type="compositionally biased region" description="Polar residues" evidence="1">
    <location>
        <begin position="29"/>
        <end position="42"/>
    </location>
</feature>
<proteinExistence type="predicted"/>
<reference evidence="2 3" key="2">
    <citation type="submission" date="2019-01" db="EMBL/GenBank/DDBJ databases">
        <title>The decoding of complex shrimp genome reveals the adaptation for benthos swimmer, frequently molting mechanism and breeding impact on genome.</title>
        <authorList>
            <person name="Sun Y."/>
            <person name="Gao Y."/>
            <person name="Yu Y."/>
        </authorList>
    </citation>
    <scope>NUCLEOTIDE SEQUENCE [LARGE SCALE GENOMIC DNA]</scope>
    <source>
        <tissue evidence="2">Muscle</tissue>
    </source>
</reference>